<gene>
    <name evidence="8" type="ORF">BOX15_Mlig016793g2</name>
</gene>
<dbReference type="AlphaFoldDB" id="A0A267G7W2"/>
<feature type="region of interest" description="Disordered" evidence="7">
    <location>
        <begin position="349"/>
        <end position="391"/>
    </location>
</feature>
<dbReference type="GO" id="GO:0072659">
    <property type="term" value="P:protein localization to plasma membrane"/>
    <property type="evidence" value="ECO:0007669"/>
    <property type="project" value="TreeGrafter"/>
</dbReference>
<evidence type="ECO:0000256" key="7">
    <source>
        <dbReference type="SAM" id="MobiDB-lite"/>
    </source>
</evidence>
<evidence type="ECO:0000256" key="4">
    <source>
        <dbReference type="ARBA" id="ARBA00022490"/>
    </source>
</evidence>
<dbReference type="PANTHER" id="PTHR31220">
    <property type="entry name" value="HYCCIN RELATED"/>
    <property type="match status" value="1"/>
</dbReference>
<dbReference type="GO" id="GO:0005886">
    <property type="term" value="C:plasma membrane"/>
    <property type="evidence" value="ECO:0007669"/>
    <property type="project" value="UniProtKB-SubCell"/>
</dbReference>
<dbReference type="GO" id="GO:0046854">
    <property type="term" value="P:phosphatidylinositol phosphate biosynthetic process"/>
    <property type="evidence" value="ECO:0007669"/>
    <property type="project" value="TreeGrafter"/>
</dbReference>
<dbReference type="EMBL" id="NIVC01000493">
    <property type="protein sequence ID" value="PAA82125.1"/>
    <property type="molecule type" value="Genomic_DNA"/>
</dbReference>
<dbReference type="PANTHER" id="PTHR31220:SF1">
    <property type="entry name" value="GH21176P"/>
    <property type="match status" value="1"/>
</dbReference>
<comment type="similarity">
    <text evidence="6">Belongs to the Hyccin family.</text>
</comment>
<name>A0A267G7W2_9PLAT</name>
<evidence type="ECO:0000256" key="6">
    <source>
        <dbReference type="ARBA" id="ARBA00034482"/>
    </source>
</evidence>
<evidence type="ECO:0000256" key="1">
    <source>
        <dbReference type="ARBA" id="ARBA00004236"/>
    </source>
</evidence>
<accession>A0A267G7W2</accession>
<dbReference type="Pfam" id="PF09790">
    <property type="entry name" value="Hyccin"/>
    <property type="match status" value="1"/>
</dbReference>
<comment type="subcellular location">
    <subcellularLocation>
        <location evidence="1">Cell membrane</location>
    </subcellularLocation>
    <subcellularLocation>
        <location evidence="2">Cytoplasm</location>
        <location evidence="2">Cytosol</location>
    </subcellularLocation>
</comment>
<feature type="non-terminal residue" evidence="8">
    <location>
        <position position="1"/>
    </location>
</feature>
<proteinExistence type="inferred from homology"/>
<dbReference type="OrthoDB" id="18937at2759"/>
<protein>
    <submittedName>
        <fullName evidence="8">Uncharacterized protein</fullName>
    </submittedName>
</protein>
<dbReference type="STRING" id="282301.A0A267G7W2"/>
<organism evidence="8 9">
    <name type="scientific">Macrostomum lignano</name>
    <dbReference type="NCBI Taxonomy" id="282301"/>
    <lineage>
        <taxon>Eukaryota</taxon>
        <taxon>Metazoa</taxon>
        <taxon>Spiralia</taxon>
        <taxon>Lophotrochozoa</taxon>
        <taxon>Platyhelminthes</taxon>
        <taxon>Rhabditophora</taxon>
        <taxon>Macrostomorpha</taxon>
        <taxon>Macrostomida</taxon>
        <taxon>Macrostomidae</taxon>
        <taxon>Macrostomum</taxon>
    </lineage>
</organism>
<feature type="compositionally biased region" description="Basic and acidic residues" evidence="7">
    <location>
        <begin position="364"/>
        <end position="373"/>
    </location>
</feature>
<comment type="caution">
    <text evidence="8">The sequence shown here is derived from an EMBL/GenBank/DDBJ whole genome shotgun (WGS) entry which is preliminary data.</text>
</comment>
<keyword evidence="3" id="KW-1003">Cell membrane</keyword>
<keyword evidence="5" id="KW-0472">Membrane</keyword>
<keyword evidence="9" id="KW-1185">Reference proteome</keyword>
<sequence>LQTNRLARMPVADLNSWLAEYQRLINSDSPLDAIREFASRSRADLALFDALEQRLDACQDHRLAEPVCSRLFEFFKHPEPQLHRLTVEMLPCLIVAYLRAVHRRQWLALSDDEAAAADWVRWYDLMETLVLGLYNLSVAEPASASSADQLASVPGLGRSSIYHSAAARPGQRNWARLRQWPRRPASRIHHENRQAVLAQLMGVYTDRLLGLSERSLRSCLAAVGQLCDLDGQGRMRLVVDQTLLLQCVHAAYAVMHSRQGVPAPGTDGGTLDNLASRALLQLRARAEYELFSDVLLVVNAILSPHSRLGQEVGAFGVSLTPQQPLPDASSALNGKRLVTNASFRIQHLPEDIDRRSSSATTARADVHNEVDGNDHDEDGEDAVLGNGGTAGALPKVTVELVDANGEASGDEWQLASEEAPL</sequence>
<evidence type="ECO:0000313" key="9">
    <source>
        <dbReference type="Proteomes" id="UP000215902"/>
    </source>
</evidence>
<evidence type="ECO:0000256" key="2">
    <source>
        <dbReference type="ARBA" id="ARBA00004514"/>
    </source>
</evidence>
<dbReference type="Proteomes" id="UP000215902">
    <property type="component" value="Unassembled WGS sequence"/>
</dbReference>
<evidence type="ECO:0000256" key="3">
    <source>
        <dbReference type="ARBA" id="ARBA00022475"/>
    </source>
</evidence>
<reference evidence="8 9" key="1">
    <citation type="submission" date="2017-06" db="EMBL/GenBank/DDBJ databases">
        <title>A platform for efficient transgenesis in Macrostomum lignano, a flatworm model organism for stem cell research.</title>
        <authorList>
            <person name="Berezikov E."/>
        </authorList>
    </citation>
    <scope>NUCLEOTIDE SEQUENCE [LARGE SCALE GENOMIC DNA]</scope>
    <source>
        <strain evidence="8">DV1</strain>
        <tissue evidence="8">Whole organism</tissue>
    </source>
</reference>
<dbReference type="InterPro" id="IPR018619">
    <property type="entry name" value="Hyccin"/>
</dbReference>
<keyword evidence="4" id="KW-0963">Cytoplasm</keyword>
<dbReference type="GO" id="GO:0005829">
    <property type="term" value="C:cytosol"/>
    <property type="evidence" value="ECO:0007669"/>
    <property type="project" value="UniProtKB-SubCell"/>
</dbReference>
<evidence type="ECO:0000313" key="8">
    <source>
        <dbReference type="EMBL" id="PAA82125.1"/>
    </source>
</evidence>
<evidence type="ECO:0000256" key="5">
    <source>
        <dbReference type="ARBA" id="ARBA00023136"/>
    </source>
</evidence>